<gene>
    <name evidence="1" type="ORF">FHU38_001584</name>
</gene>
<dbReference type="Proteomes" id="UP000545493">
    <property type="component" value="Unassembled WGS sequence"/>
</dbReference>
<dbReference type="RefSeq" id="WP_167168266.1">
    <property type="nucleotide sequence ID" value="NZ_JAAOYM010000001.1"/>
</dbReference>
<keyword evidence="2" id="KW-1185">Reference proteome</keyword>
<organism evidence="1 2">
    <name type="scientific">Saccharomonospora amisosensis</name>
    <dbReference type="NCBI Taxonomy" id="1128677"/>
    <lineage>
        <taxon>Bacteria</taxon>
        <taxon>Bacillati</taxon>
        <taxon>Actinomycetota</taxon>
        <taxon>Actinomycetes</taxon>
        <taxon>Pseudonocardiales</taxon>
        <taxon>Pseudonocardiaceae</taxon>
        <taxon>Saccharomonospora</taxon>
    </lineage>
</organism>
<sequence>MITRVAVVPHPPLLVPELVPGAVESTAPVRDACLAAARDLARQARTWIAVGVADRFSTIGPASCGTFAGFGVDVPVALSSGRQACADTETELPLPALVAGWLRERAGAESVRVELVPVDAAVADCVAAGKGIAASAEAATDREVGLLVLGDGSSRHSSAPPGWPDERAAAFDATVGTALAAADVDALLELDPALATELQAQGRAAWQVLAGFAKAANCLPGWRARLLYSEAPFGVAYHVATWERA</sequence>
<dbReference type="SUPFAM" id="SSF53213">
    <property type="entry name" value="LigB-like"/>
    <property type="match status" value="1"/>
</dbReference>
<dbReference type="AlphaFoldDB" id="A0A7X5UNG1"/>
<evidence type="ECO:0000313" key="1">
    <source>
        <dbReference type="EMBL" id="NIJ11240.1"/>
    </source>
</evidence>
<protein>
    <recommendedName>
        <fullName evidence="3">Catalytic LigB subunit of aromatic ring-opening dioxygenase</fullName>
    </recommendedName>
</protein>
<name>A0A7X5UNG1_9PSEU</name>
<proteinExistence type="predicted"/>
<dbReference type="EMBL" id="JAAOYM010000001">
    <property type="protein sequence ID" value="NIJ11240.1"/>
    <property type="molecule type" value="Genomic_DNA"/>
</dbReference>
<accession>A0A7X5UNG1</accession>
<evidence type="ECO:0000313" key="2">
    <source>
        <dbReference type="Proteomes" id="UP000545493"/>
    </source>
</evidence>
<dbReference type="Gene3D" id="3.40.830.10">
    <property type="entry name" value="LigB-like"/>
    <property type="match status" value="1"/>
</dbReference>
<reference evidence="1 2" key="1">
    <citation type="submission" date="2020-03" db="EMBL/GenBank/DDBJ databases">
        <title>Sequencing the genomes of 1000 actinobacteria strains.</title>
        <authorList>
            <person name="Klenk H.-P."/>
        </authorList>
    </citation>
    <scope>NUCLEOTIDE SEQUENCE [LARGE SCALE GENOMIC DNA]</scope>
    <source>
        <strain evidence="1 2">DSM 45685</strain>
    </source>
</reference>
<comment type="caution">
    <text evidence="1">The sequence shown here is derived from an EMBL/GenBank/DDBJ whole genome shotgun (WGS) entry which is preliminary data.</text>
</comment>
<evidence type="ECO:0008006" key="3">
    <source>
        <dbReference type="Google" id="ProtNLM"/>
    </source>
</evidence>